<evidence type="ECO:0000259" key="1">
    <source>
        <dbReference type="PROSITE" id="PS51186"/>
    </source>
</evidence>
<protein>
    <recommendedName>
        <fullName evidence="1">N-acetyltransferase domain-containing protein</fullName>
    </recommendedName>
</protein>
<dbReference type="SUPFAM" id="SSF55729">
    <property type="entry name" value="Acyl-CoA N-acyltransferases (Nat)"/>
    <property type="match status" value="2"/>
</dbReference>
<reference evidence="2" key="1">
    <citation type="submission" date="2022-07" db="EMBL/GenBank/DDBJ databases">
        <title>Phylogenomic reconstructions and comparative analyses of Kickxellomycotina fungi.</title>
        <authorList>
            <person name="Reynolds N.K."/>
            <person name="Stajich J.E."/>
            <person name="Barry K."/>
            <person name="Grigoriev I.V."/>
            <person name="Crous P."/>
            <person name="Smith M.E."/>
        </authorList>
    </citation>
    <scope>NUCLEOTIDE SEQUENCE</scope>
    <source>
        <strain evidence="2">RSA 861</strain>
    </source>
</reference>
<dbReference type="PANTHER" id="PTHR13355:SF22">
    <property type="entry name" value="SLL0786 PROTEIN"/>
    <property type="match status" value="1"/>
</dbReference>
<dbReference type="InterPro" id="IPR016181">
    <property type="entry name" value="Acyl_CoA_acyltransferase"/>
</dbReference>
<accession>A0A9W8DQ40</accession>
<proteinExistence type="predicted"/>
<feature type="domain" description="N-acetyltransferase" evidence="1">
    <location>
        <begin position="93"/>
        <end position="229"/>
    </location>
</feature>
<gene>
    <name evidence="2" type="ORF">IWQ60_007591</name>
</gene>
<evidence type="ECO:0000313" key="3">
    <source>
        <dbReference type="Proteomes" id="UP001150569"/>
    </source>
</evidence>
<dbReference type="Pfam" id="PF13508">
    <property type="entry name" value="Acetyltransf_7"/>
    <property type="match status" value="1"/>
</dbReference>
<dbReference type="EMBL" id="JANBPT010000516">
    <property type="protein sequence ID" value="KAJ1918117.1"/>
    <property type="molecule type" value="Genomic_DNA"/>
</dbReference>
<dbReference type="InterPro" id="IPR039143">
    <property type="entry name" value="GNPNAT1-like"/>
</dbReference>
<dbReference type="OrthoDB" id="329272at2759"/>
<dbReference type="PROSITE" id="PS51186">
    <property type="entry name" value="GNAT"/>
    <property type="match status" value="1"/>
</dbReference>
<sequence length="229" mass="24991">MTNKHPAMSKRAAAVRNALVIRNIDDLDEFALCKEVRIQVFVEEQGFPLAAELDDLDDRCHHIVALLPASLLTQIASSIATVTTDNDHDAGLPLLPAVDPVASVLASQASESACKSAQAVTPAPYGADGDATATESVVPVGTLRMYEYQPGVAKIGRVAVLPSLRGFRIGQHLMEEAHRIAAHQFRCQQVRVHAQYDKAEFYVKCGYEVPDPTQFMEDGYPHIVMVKQL</sequence>
<dbReference type="GO" id="GO:0008080">
    <property type="term" value="F:N-acetyltransferase activity"/>
    <property type="evidence" value="ECO:0007669"/>
    <property type="project" value="TreeGrafter"/>
</dbReference>
<dbReference type="CDD" id="cd04301">
    <property type="entry name" value="NAT_SF"/>
    <property type="match status" value="1"/>
</dbReference>
<organism evidence="2 3">
    <name type="scientific">Tieghemiomyces parasiticus</name>
    <dbReference type="NCBI Taxonomy" id="78921"/>
    <lineage>
        <taxon>Eukaryota</taxon>
        <taxon>Fungi</taxon>
        <taxon>Fungi incertae sedis</taxon>
        <taxon>Zoopagomycota</taxon>
        <taxon>Kickxellomycotina</taxon>
        <taxon>Dimargaritomycetes</taxon>
        <taxon>Dimargaritales</taxon>
        <taxon>Dimargaritaceae</taxon>
        <taxon>Tieghemiomyces</taxon>
    </lineage>
</organism>
<dbReference type="Proteomes" id="UP001150569">
    <property type="component" value="Unassembled WGS sequence"/>
</dbReference>
<dbReference type="PANTHER" id="PTHR13355">
    <property type="entry name" value="GLUCOSAMINE 6-PHOSPHATE N-ACETYLTRANSFERASE"/>
    <property type="match status" value="1"/>
</dbReference>
<dbReference type="AlphaFoldDB" id="A0A9W8DQ40"/>
<name>A0A9W8DQ40_9FUNG</name>
<keyword evidence="3" id="KW-1185">Reference proteome</keyword>
<evidence type="ECO:0000313" key="2">
    <source>
        <dbReference type="EMBL" id="KAJ1918117.1"/>
    </source>
</evidence>
<dbReference type="Gene3D" id="3.40.630.30">
    <property type="match status" value="1"/>
</dbReference>
<comment type="caution">
    <text evidence="2">The sequence shown here is derived from an EMBL/GenBank/DDBJ whole genome shotgun (WGS) entry which is preliminary data.</text>
</comment>
<dbReference type="InterPro" id="IPR000182">
    <property type="entry name" value="GNAT_dom"/>
</dbReference>